<comment type="cofactor">
    <cofactor evidence="2">
        <name>[4Fe-4S] cluster</name>
        <dbReference type="ChEBI" id="CHEBI:49883"/>
    </cofactor>
</comment>
<dbReference type="RefSeq" id="WP_186598992.1">
    <property type="nucleotide sequence ID" value="NZ_JABWRS010000019.1"/>
</dbReference>
<dbReference type="InterPro" id="IPR013785">
    <property type="entry name" value="Aldolase_TIM"/>
</dbReference>
<reference evidence="11 12" key="1">
    <citation type="journal article" date="2020" name="Microorganisms">
        <title>Reliable Identification of Environmental Pseudomonas Isolates Using the rpoD Gene.</title>
        <authorList>
            <consortium name="The Broad Institute Genome Sequencing Platform"/>
            <person name="Girard L."/>
            <person name="Lood C."/>
            <person name="Rokni-Zadeh H."/>
            <person name="van Noort V."/>
            <person name="Lavigne R."/>
            <person name="De Mot R."/>
        </authorList>
    </citation>
    <scope>NUCLEOTIDE SEQUENCE [LARGE SCALE GENOMIC DNA]</scope>
    <source>
        <strain evidence="11 12">RW7P2</strain>
    </source>
</reference>
<keyword evidence="5" id="KW-0288">FMN</keyword>
<dbReference type="InterPro" id="IPR001155">
    <property type="entry name" value="OxRdtase_FMN_N"/>
</dbReference>
<feature type="domain" description="NADH:flavin oxidoreductase/NADH oxidase N-terminal" evidence="10">
    <location>
        <begin position="18"/>
        <end position="354"/>
    </location>
</feature>
<evidence type="ECO:0000256" key="3">
    <source>
        <dbReference type="ARBA" id="ARBA00011048"/>
    </source>
</evidence>
<keyword evidence="8" id="KW-0408">Iron</keyword>
<dbReference type="EMBL" id="JABWRS010000019">
    <property type="protein sequence ID" value="MBC3478024.1"/>
    <property type="molecule type" value="Genomic_DNA"/>
</dbReference>
<keyword evidence="12" id="KW-1185">Reference proteome</keyword>
<dbReference type="Pfam" id="PF13450">
    <property type="entry name" value="NAD_binding_8"/>
    <property type="match status" value="1"/>
</dbReference>
<dbReference type="SUPFAM" id="SSF51395">
    <property type="entry name" value="FMN-linked oxidoreductases"/>
    <property type="match status" value="1"/>
</dbReference>
<dbReference type="SUPFAM" id="SSF51905">
    <property type="entry name" value="FAD/NAD(P)-binding domain"/>
    <property type="match status" value="1"/>
</dbReference>
<keyword evidence="6" id="KW-0479">Metal-binding</keyword>
<evidence type="ECO:0000256" key="4">
    <source>
        <dbReference type="ARBA" id="ARBA00022630"/>
    </source>
</evidence>
<evidence type="ECO:0000256" key="6">
    <source>
        <dbReference type="ARBA" id="ARBA00022723"/>
    </source>
</evidence>
<protein>
    <submittedName>
        <fullName evidence="11">NAD(P)-binding protein</fullName>
    </submittedName>
</protein>
<organism evidence="11 12">
    <name type="scientific">Pseudomonas taiwanensis</name>
    <dbReference type="NCBI Taxonomy" id="470150"/>
    <lineage>
        <taxon>Bacteria</taxon>
        <taxon>Pseudomonadati</taxon>
        <taxon>Pseudomonadota</taxon>
        <taxon>Gammaproteobacteria</taxon>
        <taxon>Pseudomonadales</taxon>
        <taxon>Pseudomonadaceae</taxon>
        <taxon>Pseudomonas</taxon>
    </lineage>
</organism>
<keyword evidence="7" id="KW-0560">Oxidoreductase</keyword>
<dbReference type="Proteomes" id="UP000628086">
    <property type="component" value="Unassembled WGS sequence"/>
</dbReference>
<dbReference type="Gene3D" id="3.40.50.720">
    <property type="entry name" value="NAD(P)-binding Rossmann-like Domain"/>
    <property type="match status" value="1"/>
</dbReference>
<sequence length="683" mass="75332">MDTTNAIHEVAQPDLVKVWEPLRIGSTTVKNRIMMTAQTLLYGKDNILGDRHVEYYRERALGGCALFICEQQGAFPIAKGSFHEGCTAWEERCIPQYAKLAEAVHEHGARQFVQLFGAGVHDRGTMIMDEWHPLWAASRVRSITHNEIPLVMESHHFSDVIKGFGISARNVQASGCDGVELHAAHSYFLGQFLSPAYNKRDDKYGGSIAARCRLILEVGEEIRRQVGANFTVGVRISFDEFLGASGITPEQSEEQLEILASSGLFDFFNISAGGYHTLHKTVAPMSTPEGYLLPFGQRAKEIVGNRAKVFIVGRILSLSTAERALRDGMADMVAMTRAQMAEPRLIAKTMLGRSNEIVRCIGANECIARIFENRPAACLINPVAGREWKWGEGKLVKVGEDQKKNIVVVGAGLGGMHLAQICARRGHKVTLLEKQGYLGGRLDLLRQLPARGEWATAIDNLERGLKAHNVDVKLNTNADPDLLSSLNPDCIVLATGARFDVYAASPFRPDRDFIPGCDQENVYDVESALRLALVTPEKLGKKILVLDETGEYLPFGLAELLATVPGVEVEVVSPHNVVGADVQRRLEYQVVVQRLVNLGVTLTPQHNIQSISGRCIELLPNWGGRSRIEEVDSIVLSIARVPNDELYQSLRESFSNLHRIGDCLAPRALSAVMYEAEELGRTI</sequence>
<evidence type="ECO:0000256" key="2">
    <source>
        <dbReference type="ARBA" id="ARBA00001966"/>
    </source>
</evidence>
<evidence type="ECO:0000313" key="12">
    <source>
        <dbReference type="Proteomes" id="UP000628086"/>
    </source>
</evidence>
<comment type="caution">
    <text evidence="11">The sequence shown here is derived from an EMBL/GenBank/DDBJ whole genome shotgun (WGS) entry which is preliminary data.</text>
</comment>
<dbReference type="InterPro" id="IPR051793">
    <property type="entry name" value="NADH:flavin_oxidoreductase"/>
</dbReference>
<name>A0ABR6VBX0_9PSED</name>
<gene>
    <name evidence="11" type="ORF">HU747_20770</name>
</gene>
<evidence type="ECO:0000256" key="8">
    <source>
        <dbReference type="ARBA" id="ARBA00023004"/>
    </source>
</evidence>
<evidence type="ECO:0000256" key="9">
    <source>
        <dbReference type="ARBA" id="ARBA00023014"/>
    </source>
</evidence>
<evidence type="ECO:0000313" key="11">
    <source>
        <dbReference type="EMBL" id="MBC3478024.1"/>
    </source>
</evidence>
<dbReference type="Gene3D" id="3.20.20.70">
    <property type="entry name" value="Aldolase class I"/>
    <property type="match status" value="1"/>
</dbReference>
<keyword evidence="4" id="KW-0285">Flavoprotein</keyword>
<dbReference type="Gene3D" id="3.50.50.60">
    <property type="entry name" value="FAD/NAD(P)-binding domain"/>
    <property type="match status" value="1"/>
</dbReference>
<comment type="cofactor">
    <cofactor evidence="1">
        <name>FMN</name>
        <dbReference type="ChEBI" id="CHEBI:58210"/>
    </cofactor>
</comment>
<keyword evidence="9" id="KW-0411">Iron-sulfur</keyword>
<evidence type="ECO:0000256" key="5">
    <source>
        <dbReference type="ARBA" id="ARBA00022643"/>
    </source>
</evidence>
<evidence type="ECO:0000256" key="7">
    <source>
        <dbReference type="ARBA" id="ARBA00023002"/>
    </source>
</evidence>
<evidence type="ECO:0000259" key="10">
    <source>
        <dbReference type="Pfam" id="PF00724"/>
    </source>
</evidence>
<dbReference type="PRINTS" id="PR00368">
    <property type="entry name" value="FADPNR"/>
</dbReference>
<dbReference type="PANTHER" id="PTHR42917:SF2">
    <property type="entry name" value="2,4-DIENOYL-COA REDUCTASE [(2E)-ENOYL-COA-PRODUCING]"/>
    <property type="match status" value="1"/>
</dbReference>
<dbReference type="PANTHER" id="PTHR42917">
    <property type="entry name" value="2,4-DIENOYL-COA REDUCTASE"/>
    <property type="match status" value="1"/>
</dbReference>
<proteinExistence type="inferred from homology"/>
<dbReference type="InterPro" id="IPR036188">
    <property type="entry name" value="FAD/NAD-bd_sf"/>
</dbReference>
<comment type="similarity">
    <text evidence="3">In the N-terminal section; belongs to the NADH:flavin oxidoreductase/NADH oxidase family.</text>
</comment>
<accession>A0ABR6VBX0</accession>
<dbReference type="Pfam" id="PF00724">
    <property type="entry name" value="Oxidored_FMN"/>
    <property type="match status" value="1"/>
</dbReference>
<evidence type="ECO:0000256" key="1">
    <source>
        <dbReference type="ARBA" id="ARBA00001917"/>
    </source>
</evidence>